<dbReference type="EMBL" id="JBHILM010000009">
    <property type="protein sequence ID" value="MFB5681311.1"/>
    <property type="molecule type" value="Genomic_DNA"/>
</dbReference>
<evidence type="ECO:0000313" key="2">
    <source>
        <dbReference type="Proteomes" id="UP001580407"/>
    </source>
</evidence>
<dbReference type="InterPro" id="IPR042099">
    <property type="entry name" value="ANL_N_sf"/>
</dbReference>
<dbReference type="Proteomes" id="UP001580407">
    <property type="component" value="Unassembled WGS sequence"/>
</dbReference>
<comment type="caution">
    <text evidence="1">The sequence shown here is derived from an EMBL/GenBank/DDBJ whole genome shotgun (WGS) entry which is preliminary data.</text>
</comment>
<dbReference type="RefSeq" id="WP_375525131.1">
    <property type="nucleotide sequence ID" value="NZ_JBHILM010000009.1"/>
</dbReference>
<dbReference type="PANTHER" id="PTHR36932">
    <property type="entry name" value="CAPSULAR POLYSACCHARIDE BIOSYNTHESIS PROTEIN"/>
    <property type="match status" value="1"/>
</dbReference>
<keyword evidence="2" id="KW-1185">Reference proteome</keyword>
<gene>
    <name evidence="1" type="ORF">ACE3NQ_10350</name>
</gene>
<protein>
    <submittedName>
        <fullName evidence="1">F390 synthetase-related protein</fullName>
    </submittedName>
</protein>
<sequence length="440" mass="50037">MKLHLILYYYLRALNARKWTDRARLERWQEKRIVRHVESIRRNSPFYRELWQGIAAADWRSFPVIDKQIMMDHFDSLNTVGISREQAMEAALLAEQTRDFKPLVSGVTVGLSSGTSGNRGLFIVSAHEQAAWSGTVLAKLLPGGLLQAEKIAFFLRANSNLYESVKRGRLQFQYFDLLEPVEQHVRRLEAYRPGILIAPASMLRLLAEEQAAGRLTAQPRKIISVAEVLDPLDRRYIEEIFRLPVHQAYQCTEGFLGATCEHGTLHLNEDIVHIEKEYIDRASRRFVPIVTDFSRTSQPVVRYRLNDILTEAATPCPCGSAFTTIERIEGRCDDILYLPRAGNGDLVALFPDFVTRAVIAASPAIEHYRVVQTGAETLEISYKGRNGELQDTGDVQEQIAVQIIQLCHHVGCVPPQISFVSYNFIPGALKLRRVERRWNP</sequence>
<name>A0ABV5B9Q6_9BACL</name>
<accession>A0ABV5B9Q6</accession>
<reference evidence="1 2" key="1">
    <citation type="submission" date="2024-09" db="EMBL/GenBank/DDBJ databases">
        <authorList>
            <person name="Ruan L."/>
        </authorList>
    </citation>
    <scope>NUCLEOTIDE SEQUENCE [LARGE SCALE GENOMIC DNA]</scope>
    <source>
        <strain evidence="1 2">D33</strain>
    </source>
</reference>
<dbReference type="SUPFAM" id="SSF56801">
    <property type="entry name" value="Acetyl-CoA synthetase-like"/>
    <property type="match status" value="1"/>
</dbReference>
<evidence type="ECO:0000313" key="1">
    <source>
        <dbReference type="EMBL" id="MFB5681311.1"/>
    </source>
</evidence>
<organism evidence="1 2">
    <name type="scientific">Paenibacillus terreus</name>
    <dbReference type="NCBI Taxonomy" id="1387834"/>
    <lineage>
        <taxon>Bacteria</taxon>
        <taxon>Bacillati</taxon>
        <taxon>Bacillota</taxon>
        <taxon>Bacilli</taxon>
        <taxon>Bacillales</taxon>
        <taxon>Paenibacillaceae</taxon>
        <taxon>Paenibacillus</taxon>
    </lineage>
</organism>
<dbReference type="InterPro" id="IPR012685">
    <property type="entry name" value="CHP02304_F390_synth-rel"/>
</dbReference>
<dbReference type="Gene3D" id="3.40.50.12780">
    <property type="entry name" value="N-terminal domain of ligase-like"/>
    <property type="match status" value="1"/>
</dbReference>
<dbReference type="InterPro" id="IPR053158">
    <property type="entry name" value="CapK_Type1_Caps_Biosynth"/>
</dbReference>
<proteinExistence type="predicted"/>
<dbReference type="PANTHER" id="PTHR36932:SF1">
    <property type="entry name" value="CAPSULAR POLYSACCHARIDE BIOSYNTHESIS PROTEIN"/>
    <property type="match status" value="1"/>
</dbReference>
<dbReference type="NCBIfam" id="TIGR02304">
    <property type="entry name" value="aden_form_hyp"/>
    <property type="match status" value="1"/>
</dbReference>